<accession>A0A0V0TFT5</accession>
<dbReference type="Proteomes" id="UP000055048">
    <property type="component" value="Unassembled WGS sequence"/>
</dbReference>
<sequence>MPSADPSSNNSGLRTCSPYFHRLIRVLTPPPTPPPPTQFCSRSDTPDRHRSSSNPVLHTCSPFLHRIIKVESLLNPL</sequence>
<comment type="caution">
    <text evidence="2">The sequence shown here is derived from an EMBL/GenBank/DDBJ whole genome shotgun (WGS) entry which is preliminary data.</text>
</comment>
<dbReference type="AlphaFoldDB" id="A0A0V0TFT5"/>
<gene>
    <name evidence="2" type="ORF">T05_7687</name>
</gene>
<dbReference type="EMBL" id="JYDJ01000309">
    <property type="protein sequence ID" value="KRX37447.1"/>
    <property type="molecule type" value="Genomic_DNA"/>
</dbReference>
<protein>
    <submittedName>
        <fullName evidence="2">Uncharacterized protein</fullName>
    </submittedName>
</protein>
<evidence type="ECO:0000256" key="1">
    <source>
        <dbReference type="SAM" id="MobiDB-lite"/>
    </source>
</evidence>
<reference evidence="2 3" key="1">
    <citation type="submission" date="2015-01" db="EMBL/GenBank/DDBJ databases">
        <title>Evolution of Trichinella species and genotypes.</title>
        <authorList>
            <person name="Korhonen P.K."/>
            <person name="Edoardo P."/>
            <person name="Giuseppe L.R."/>
            <person name="Gasser R.B."/>
        </authorList>
    </citation>
    <scope>NUCLEOTIDE SEQUENCE [LARGE SCALE GENOMIC DNA]</scope>
    <source>
        <strain evidence="2">ISS417</strain>
    </source>
</reference>
<evidence type="ECO:0000313" key="3">
    <source>
        <dbReference type="Proteomes" id="UP000055048"/>
    </source>
</evidence>
<organism evidence="2 3">
    <name type="scientific">Trichinella murrelli</name>
    <dbReference type="NCBI Taxonomy" id="144512"/>
    <lineage>
        <taxon>Eukaryota</taxon>
        <taxon>Metazoa</taxon>
        <taxon>Ecdysozoa</taxon>
        <taxon>Nematoda</taxon>
        <taxon>Enoplea</taxon>
        <taxon>Dorylaimia</taxon>
        <taxon>Trichinellida</taxon>
        <taxon>Trichinellidae</taxon>
        <taxon>Trichinella</taxon>
    </lineage>
</organism>
<name>A0A0V0TFT5_9BILA</name>
<feature type="region of interest" description="Disordered" evidence="1">
    <location>
        <begin position="29"/>
        <end position="55"/>
    </location>
</feature>
<proteinExistence type="predicted"/>
<keyword evidence="3" id="KW-1185">Reference proteome</keyword>
<evidence type="ECO:0000313" key="2">
    <source>
        <dbReference type="EMBL" id="KRX37447.1"/>
    </source>
</evidence>